<dbReference type="SMART" id="SM00642">
    <property type="entry name" value="Aamy"/>
    <property type="match status" value="1"/>
</dbReference>
<keyword evidence="3" id="KW-1185">Reference proteome</keyword>
<dbReference type="Pfam" id="PF00128">
    <property type="entry name" value="Alpha-amylase"/>
    <property type="match status" value="1"/>
</dbReference>
<organism evidence="2 3">
    <name type="scientific">Allokutzneria multivorans</name>
    <dbReference type="NCBI Taxonomy" id="1142134"/>
    <lineage>
        <taxon>Bacteria</taxon>
        <taxon>Bacillati</taxon>
        <taxon>Actinomycetota</taxon>
        <taxon>Actinomycetes</taxon>
        <taxon>Pseudonocardiales</taxon>
        <taxon>Pseudonocardiaceae</taxon>
        <taxon>Allokutzneria</taxon>
    </lineage>
</organism>
<proteinExistence type="predicted"/>
<accession>A0ABP7SK62</accession>
<feature type="domain" description="Glycosyl hydrolase family 13 catalytic" evidence="1">
    <location>
        <begin position="5"/>
        <end position="660"/>
    </location>
</feature>
<dbReference type="InterPro" id="IPR013797">
    <property type="entry name" value="Maltooligo_trehalose_synth_4"/>
</dbReference>
<dbReference type="Gene3D" id="3.20.20.80">
    <property type="entry name" value="Glycosidases"/>
    <property type="match status" value="1"/>
</dbReference>
<dbReference type="Gene3D" id="3.30.1590.10">
    <property type="entry name" value="Maltooligosyl trehalose synthase, domain 2"/>
    <property type="match status" value="1"/>
</dbReference>
<evidence type="ECO:0000313" key="2">
    <source>
        <dbReference type="EMBL" id="GAA4012806.1"/>
    </source>
</evidence>
<dbReference type="PANTHER" id="PTHR10357">
    <property type="entry name" value="ALPHA-AMYLASE FAMILY MEMBER"/>
    <property type="match status" value="1"/>
</dbReference>
<dbReference type="NCBIfam" id="TIGR02401">
    <property type="entry name" value="trehalose_TreY"/>
    <property type="match status" value="1"/>
</dbReference>
<dbReference type="InterPro" id="IPR006047">
    <property type="entry name" value="GH13_cat_dom"/>
</dbReference>
<sequence length="760" mass="83910">MSAAPSSTYRLQLGPGCTFADVSELAEYLDLLGAGAVYASPVLQAAPGSTHGYDVADATRVSESLGGEEQRRLLAERLRKLGMGLVVDVVPNHMGVAKAEANAWWWDVLTRGRESLYAKYFDIDWGRGPVLIPVLGDDSAEDDLRVEGDRLVYFEHVFPIAPGTGEGSARDVHARQHYRLVSWRRASAELTYRRFFDINELAAVRVEDPEVFEAAHAELLRWVAAGEVTGLRIDHPDGLTEPGEYMRRLRAAAPDAWLVVEKILAPEEELPPSWPVDGTTGYEALREVCGLFIDSKGEAAVTALAAEAGVPVSVHEVEHGCKRAAANVMLLAEVRRIARLLRVENAEAAVAELLAAFPVYRSYLPEGDGHLQVALDAARRARPELAESITAIGEQMRAEPESELTQRVQQTSAMVMAKGVEDTAGYRLTRFAALNEVGGAFDRFGVGVEEFHAKWSARQAGWPRTMTTLSTHDTKRSEDVRARLAVLSEIPEEFAAAVRRWSARRALPEPTLNLLAWQTLVGAWPIDEERLGGYLAKAAKEAKLRTTWVDADAEFDEQVQQWVRDVLADTELRADVERLLERVRVPGWSNSLGQKLFQLAGPGVPDVYQGTELWDYSLVDPDNRRPVDFDARRNLLRRLDAGWLPDLDELGSAKLLVTARTLRLRRDRPELFESYRAMRAEGVAARHAVAFARSNDLVAVSTRLPLGLNASGGWGDTRLPLFDGTWTDVITGRAVDSRAPLLADLLSPYPVALLVRESNA</sequence>
<dbReference type="InterPro" id="IPR012767">
    <property type="entry name" value="Trehalose_TreY"/>
</dbReference>
<dbReference type="PANTHER" id="PTHR10357:SF216">
    <property type="entry name" value="MALTOOLIGOSYL TREHALOSE SYNTHASE-RELATED"/>
    <property type="match status" value="1"/>
</dbReference>
<dbReference type="RefSeq" id="WP_344876818.1">
    <property type="nucleotide sequence ID" value="NZ_BAABAL010000016.1"/>
</dbReference>
<dbReference type="Proteomes" id="UP001501747">
    <property type="component" value="Unassembled WGS sequence"/>
</dbReference>
<evidence type="ECO:0000313" key="3">
    <source>
        <dbReference type="Proteomes" id="UP001501747"/>
    </source>
</evidence>
<dbReference type="CDD" id="cd11336">
    <property type="entry name" value="AmyAc_MTSase"/>
    <property type="match status" value="1"/>
</dbReference>
<dbReference type="SUPFAM" id="SSF51445">
    <property type="entry name" value="(Trans)glycosidases"/>
    <property type="match status" value="1"/>
</dbReference>
<reference evidence="3" key="1">
    <citation type="journal article" date="2019" name="Int. J. Syst. Evol. Microbiol.">
        <title>The Global Catalogue of Microorganisms (GCM) 10K type strain sequencing project: providing services to taxonomists for standard genome sequencing and annotation.</title>
        <authorList>
            <consortium name="The Broad Institute Genomics Platform"/>
            <consortium name="The Broad Institute Genome Sequencing Center for Infectious Disease"/>
            <person name="Wu L."/>
            <person name="Ma J."/>
        </authorList>
    </citation>
    <scope>NUCLEOTIDE SEQUENCE [LARGE SCALE GENOMIC DNA]</scope>
    <source>
        <strain evidence="3">JCM 17342</strain>
    </source>
</reference>
<dbReference type="EMBL" id="BAABAL010000016">
    <property type="protein sequence ID" value="GAA4012806.1"/>
    <property type="molecule type" value="Genomic_DNA"/>
</dbReference>
<dbReference type="Gene3D" id="1.10.10.470">
    <property type="entry name" value="Maltooligosyl trehalose synthase, domain 4"/>
    <property type="match status" value="1"/>
</dbReference>
<gene>
    <name evidence="2" type="primary">treY</name>
    <name evidence="2" type="ORF">GCM10022247_39260</name>
</gene>
<dbReference type="InterPro" id="IPR017853">
    <property type="entry name" value="GH"/>
</dbReference>
<protein>
    <submittedName>
        <fullName evidence="2">Malto-oligosyltrehalose synthase</fullName>
    </submittedName>
</protein>
<comment type="caution">
    <text evidence="2">The sequence shown here is derived from an EMBL/GenBank/DDBJ whole genome shotgun (WGS) entry which is preliminary data.</text>
</comment>
<dbReference type="Gene3D" id="1.10.150.200">
    <property type="entry name" value="Maltooligosyl trehalose synthase, domain 3"/>
    <property type="match status" value="1"/>
</dbReference>
<name>A0ABP7SK62_9PSEU</name>
<evidence type="ECO:0000259" key="1">
    <source>
        <dbReference type="SMART" id="SM00642"/>
    </source>
</evidence>